<name>A0ABR1RT32_9PEZI</name>
<organism evidence="2 3">
    <name type="scientific">Apiospora rasikravindrae</name>
    <dbReference type="NCBI Taxonomy" id="990691"/>
    <lineage>
        <taxon>Eukaryota</taxon>
        <taxon>Fungi</taxon>
        <taxon>Dikarya</taxon>
        <taxon>Ascomycota</taxon>
        <taxon>Pezizomycotina</taxon>
        <taxon>Sordariomycetes</taxon>
        <taxon>Xylariomycetidae</taxon>
        <taxon>Amphisphaeriales</taxon>
        <taxon>Apiosporaceae</taxon>
        <taxon>Apiospora</taxon>
    </lineage>
</organism>
<protein>
    <submittedName>
        <fullName evidence="2">Uncharacterized protein</fullName>
    </submittedName>
</protein>
<feature type="transmembrane region" description="Helical" evidence="1">
    <location>
        <begin position="69"/>
        <end position="88"/>
    </location>
</feature>
<reference evidence="2 3" key="1">
    <citation type="submission" date="2023-01" db="EMBL/GenBank/DDBJ databases">
        <title>Analysis of 21 Apiospora genomes using comparative genomics revels a genus with tremendous synthesis potential of carbohydrate active enzymes and secondary metabolites.</title>
        <authorList>
            <person name="Sorensen T."/>
        </authorList>
    </citation>
    <scope>NUCLEOTIDE SEQUENCE [LARGE SCALE GENOMIC DNA]</scope>
    <source>
        <strain evidence="2 3">CBS 33761</strain>
    </source>
</reference>
<dbReference type="EMBL" id="JAQQWK010000013">
    <property type="protein sequence ID" value="KAK8017403.1"/>
    <property type="molecule type" value="Genomic_DNA"/>
</dbReference>
<accession>A0ABR1RT32</accession>
<keyword evidence="3" id="KW-1185">Reference proteome</keyword>
<feature type="transmembrane region" description="Helical" evidence="1">
    <location>
        <begin position="100"/>
        <end position="123"/>
    </location>
</feature>
<dbReference type="Proteomes" id="UP001444661">
    <property type="component" value="Unassembled WGS sequence"/>
</dbReference>
<gene>
    <name evidence="2" type="ORF">PG993_013729</name>
</gene>
<keyword evidence="1" id="KW-0812">Transmembrane</keyword>
<evidence type="ECO:0000313" key="2">
    <source>
        <dbReference type="EMBL" id="KAK8017403.1"/>
    </source>
</evidence>
<keyword evidence="1" id="KW-1133">Transmembrane helix</keyword>
<evidence type="ECO:0000256" key="1">
    <source>
        <dbReference type="SAM" id="Phobius"/>
    </source>
</evidence>
<sequence length="141" mass="16474">MLSSLRKALWFMYRWCSPTKNPDGSWNEVHLQISEWGWHIQKDVLHIPHKYGLFFPRPPQLRVREADTFLFLVSGLTCMSVLAVALILVCRYDDKPPVSWGLHAALLAHLVGFFLLVWVTGCLSKQRSPDYKWPQRKVRVE</sequence>
<proteinExistence type="predicted"/>
<comment type="caution">
    <text evidence="2">The sequence shown here is derived from an EMBL/GenBank/DDBJ whole genome shotgun (WGS) entry which is preliminary data.</text>
</comment>
<evidence type="ECO:0000313" key="3">
    <source>
        <dbReference type="Proteomes" id="UP001444661"/>
    </source>
</evidence>
<keyword evidence="1" id="KW-0472">Membrane</keyword>